<evidence type="ECO:0000313" key="2">
    <source>
        <dbReference type="WBParaSite" id="RSKR_0000934200.1"/>
    </source>
</evidence>
<evidence type="ECO:0000313" key="1">
    <source>
        <dbReference type="Proteomes" id="UP000095286"/>
    </source>
</evidence>
<dbReference type="Proteomes" id="UP000095286">
    <property type="component" value="Unplaced"/>
</dbReference>
<reference evidence="2" key="1">
    <citation type="submission" date="2016-11" db="UniProtKB">
        <authorList>
            <consortium name="WormBaseParasite"/>
        </authorList>
    </citation>
    <scope>IDENTIFICATION</scope>
    <source>
        <strain evidence="2">KR3021</strain>
    </source>
</reference>
<proteinExistence type="predicted"/>
<organism evidence="1 2">
    <name type="scientific">Rhabditophanes sp. KR3021</name>
    <dbReference type="NCBI Taxonomy" id="114890"/>
    <lineage>
        <taxon>Eukaryota</taxon>
        <taxon>Metazoa</taxon>
        <taxon>Ecdysozoa</taxon>
        <taxon>Nematoda</taxon>
        <taxon>Chromadorea</taxon>
        <taxon>Rhabditida</taxon>
        <taxon>Tylenchina</taxon>
        <taxon>Panagrolaimomorpha</taxon>
        <taxon>Strongyloidoidea</taxon>
        <taxon>Alloionematidae</taxon>
        <taxon>Rhabditophanes</taxon>
    </lineage>
</organism>
<dbReference type="WBParaSite" id="RSKR_0000934200.1">
    <property type="protein sequence ID" value="RSKR_0000934200.1"/>
    <property type="gene ID" value="RSKR_0000934200"/>
</dbReference>
<sequence length="597" mass="68258">MAIAATPSAAKFDIKTNTVAKHSRNTHDDHRAKTHDLDINKIIEGMNGNEKIRHPNEINRKHNLMPSPLVEGFTGHFAKSIHSKSKYPEFPYESQSTKSHQSSADPEDTKDGPLNDEKEKKKYHRFSKTKFDENYPVHDLCDQIHSGGQTDNLEWSESADRILKVIGNGVMKNGYNMFMAPGQVEGKSTEVSVAIYIESMSSFKAQTMDFEIDMYLALGWYDRRLAHNCSHPILVTHKFIADRFFTPDLYFVNSRFAYLQEVTTPNFMLYVYPDGMIFKSMRIDATLSCVMDLKLFPWDSQECSIIIQSYAYIENLLTLSWHVDPPHFPIGSNSEIKLNDMEIKGTRFESCSGPYPMFRGQGNWSCVKAIIKMKRLILFHLIQIFLPASMLVVVSMLSLWLDPRASPARIALATTSLLTVITLGNGQRADLPQVSYLKGSDYWLAFSQSLIFMVLIEYSFVSYYMTKKTTHCHHKRVLEGEDSNEDHQCMGTNGQDFATGKEKMLLPEWDAEKRNKKRFRMGYFRNRSEDSAFRIKKKNHGFSNGFKPDYQINGIKGKRLSVEHGLYGEEYRKPLDTTPYSVATGIGKCMNATAIRS</sequence>
<name>A0AC35UB93_9BILA</name>
<protein>
    <submittedName>
        <fullName evidence="2">Cation transporter family protein</fullName>
    </submittedName>
</protein>
<accession>A0AC35UB93</accession>